<evidence type="ECO:0000313" key="1">
    <source>
        <dbReference type="EMBL" id="SHL65403.1"/>
    </source>
</evidence>
<proteinExistence type="predicted"/>
<accession>A0A1M7CDZ0</accession>
<organism evidence="1 2">
    <name type="scientific">Chitinophaga jiangningensis</name>
    <dbReference type="NCBI Taxonomy" id="1419482"/>
    <lineage>
        <taxon>Bacteria</taxon>
        <taxon>Pseudomonadati</taxon>
        <taxon>Bacteroidota</taxon>
        <taxon>Chitinophagia</taxon>
        <taxon>Chitinophagales</taxon>
        <taxon>Chitinophagaceae</taxon>
        <taxon>Chitinophaga</taxon>
    </lineage>
</organism>
<dbReference type="EMBL" id="FRBL01000004">
    <property type="protein sequence ID" value="SHL65403.1"/>
    <property type="molecule type" value="Genomic_DNA"/>
</dbReference>
<sequence>MIIEPVSRKCIEMAGKSTKKPVKRSLNRPLNIIKNYKLKIYYSF</sequence>
<reference evidence="1 2" key="1">
    <citation type="submission" date="2016-11" db="EMBL/GenBank/DDBJ databases">
        <authorList>
            <person name="Jaros S."/>
            <person name="Januszkiewicz K."/>
            <person name="Wedrychowicz H."/>
        </authorList>
    </citation>
    <scope>NUCLEOTIDE SEQUENCE [LARGE SCALE GENOMIC DNA]</scope>
    <source>
        <strain evidence="1 2">DSM 27406</strain>
    </source>
</reference>
<name>A0A1M7CDZ0_9BACT</name>
<gene>
    <name evidence="1" type="ORF">SAMN05444266_104290</name>
</gene>
<evidence type="ECO:0000313" key="2">
    <source>
        <dbReference type="Proteomes" id="UP000184420"/>
    </source>
</evidence>
<dbReference type="AlphaFoldDB" id="A0A1M7CDZ0"/>
<keyword evidence="2" id="KW-1185">Reference proteome</keyword>
<protein>
    <submittedName>
        <fullName evidence="1">Uncharacterized protein</fullName>
    </submittedName>
</protein>
<dbReference type="Proteomes" id="UP000184420">
    <property type="component" value="Unassembled WGS sequence"/>
</dbReference>